<feature type="domain" description="PGG" evidence="4">
    <location>
        <begin position="258"/>
        <end position="361"/>
    </location>
</feature>
<dbReference type="OMA" id="GPKQSND"/>
<feature type="repeat" description="ANK" evidence="1">
    <location>
        <begin position="138"/>
        <end position="170"/>
    </location>
</feature>
<dbReference type="SUPFAM" id="SSF48403">
    <property type="entry name" value="Ankyrin repeat"/>
    <property type="match status" value="1"/>
</dbReference>
<dbReference type="PANTHER" id="PTHR24128">
    <property type="entry name" value="HOMEOBOX PROTEIN WARIAI"/>
    <property type="match status" value="1"/>
</dbReference>
<dbReference type="STRING" id="71139.A0A059ACE5"/>
<evidence type="ECO:0000256" key="3">
    <source>
        <dbReference type="SAM" id="Phobius"/>
    </source>
</evidence>
<proteinExistence type="predicted"/>
<dbReference type="KEGG" id="egr:104421441"/>
<evidence type="ECO:0000256" key="2">
    <source>
        <dbReference type="SAM" id="MobiDB-lite"/>
    </source>
</evidence>
<keyword evidence="3" id="KW-1133">Transmembrane helix</keyword>
<feature type="transmembrane region" description="Helical" evidence="3">
    <location>
        <begin position="312"/>
        <end position="333"/>
    </location>
</feature>
<accession>A0A059ACE5</accession>
<reference evidence="5" key="1">
    <citation type="submission" date="2013-07" db="EMBL/GenBank/DDBJ databases">
        <title>The genome of Eucalyptus grandis.</title>
        <authorList>
            <person name="Schmutz J."/>
            <person name="Hayes R."/>
            <person name="Myburg A."/>
            <person name="Tuskan G."/>
            <person name="Grattapaglia D."/>
            <person name="Rokhsar D.S."/>
        </authorList>
    </citation>
    <scope>NUCLEOTIDE SEQUENCE</scope>
    <source>
        <tissue evidence="5">Leaf extractions</tissue>
    </source>
</reference>
<organism evidence="5">
    <name type="scientific">Eucalyptus grandis</name>
    <name type="common">Flooded gum</name>
    <dbReference type="NCBI Taxonomy" id="71139"/>
    <lineage>
        <taxon>Eukaryota</taxon>
        <taxon>Viridiplantae</taxon>
        <taxon>Streptophyta</taxon>
        <taxon>Embryophyta</taxon>
        <taxon>Tracheophyta</taxon>
        <taxon>Spermatophyta</taxon>
        <taxon>Magnoliopsida</taxon>
        <taxon>eudicotyledons</taxon>
        <taxon>Gunneridae</taxon>
        <taxon>Pentapetalae</taxon>
        <taxon>rosids</taxon>
        <taxon>malvids</taxon>
        <taxon>Myrtales</taxon>
        <taxon>Myrtaceae</taxon>
        <taxon>Myrtoideae</taxon>
        <taxon>Eucalypteae</taxon>
        <taxon>Eucalyptus</taxon>
    </lineage>
</organism>
<feature type="transmembrane region" description="Helical" evidence="3">
    <location>
        <begin position="340"/>
        <end position="359"/>
    </location>
</feature>
<keyword evidence="3" id="KW-0472">Membrane</keyword>
<dbReference type="InterPro" id="IPR002110">
    <property type="entry name" value="Ankyrin_rpt"/>
</dbReference>
<dbReference type="PROSITE" id="PS50088">
    <property type="entry name" value="ANK_REPEAT"/>
    <property type="match status" value="4"/>
</dbReference>
<keyword evidence="1" id="KW-0040">ANK repeat</keyword>
<dbReference type="PANTHER" id="PTHR24128:SF83">
    <property type="entry name" value="PGG DOMAIN-CONTAINING PROTEIN"/>
    <property type="match status" value="1"/>
</dbReference>
<evidence type="ECO:0000256" key="1">
    <source>
        <dbReference type="PROSITE-ProRule" id="PRU00023"/>
    </source>
</evidence>
<dbReference type="OrthoDB" id="674805at2759"/>
<evidence type="ECO:0000259" key="4">
    <source>
        <dbReference type="Pfam" id="PF13962"/>
    </source>
</evidence>
<sequence length="428" mass="46675">MDPRLSRVIQYEDVTSLRALLAEDPLILDKALLGPTAETPLHLAVLAGNSELVKEIVSRKPNFARELNHDGLTPLHIVSATGNLEVARELLTVGPDLCMIKDKGGRTPLHYAAIKGRIKVIEELLSQCPQALKERTARGETALHLAVKNSQSDALKKLVEKVSEDGDADDLVTAKDDDGNTISQLAAASKQLQILNFLKKQNLVGADTIDVVSGDQLDGQTKAEPQANRNKKAVTKADSTQQSSQSTDDDSSSSIWSEVEEMVLVVASLLATITYQAGLSPPETIWSDNMKQDTRCTSHHSFFSSTDLCPVAAYYLFMSFNTSGFFSSIFLIFFFRKPSYVQVLLPVALLSMVVTYMTLSVTLSPNGLSLLLIYVITLGIFLYCMLAVQVVKTIFRNAFSFAAGKISNVTKAMKNRRSSSASFSKMGA</sequence>
<feature type="repeat" description="ANK" evidence="1">
    <location>
        <begin position="36"/>
        <end position="59"/>
    </location>
</feature>
<feature type="region of interest" description="Disordered" evidence="2">
    <location>
        <begin position="219"/>
        <end position="254"/>
    </location>
</feature>
<feature type="repeat" description="ANK" evidence="1">
    <location>
        <begin position="104"/>
        <end position="126"/>
    </location>
</feature>
<name>A0A059ACE5_EUCGR</name>
<dbReference type="PROSITE" id="PS50297">
    <property type="entry name" value="ANK_REP_REGION"/>
    <property type="match status" value="4"/>
</dbReference>
<protein>
    <recommendedName>
        <fullName evidence="4">PGG domain-containing protein</fullName>
    </recommendedName>
</protein>
<dbReference type="Pfam" id="PF13962">
    <property type="entry name" value="PGG"/>
    <property type="match status" value="1"/>
</dbReference>
<dbReference type="SMART" id="SM00248">
    <property type="entry name" value="ANK"/>
    <property type="match status" value="5"/>
</dbReference>
<dbReference type="InParanoid" id="A0A059ACE5"/>
<dbReference type="InterPro" id="IPR036770">
    <property type="entry name" value="Ankyrin_rpt-contain_sf"/>
</dbReference>
<dbReference type="InterPro" id="IPR026961">
    <property type="entry name" value="PGG_dom"/>
</dbReference>
<dbReference type="Gramene" id="KCW51050">
    <property type="protein sequence ID" value="KCW51050"/>
    <property type="gene ID" value="EUGRSUZ_J00665"/>
</dbReference>
<gene>
    <name evidence="5" type="ORF">EUGRSUZ_J00665</name>
</gene>
<evidence type="ECO:0000313" key="5">
    <source>
        <dbReference type="EMBL" id="KCW51050.1"/>
    </source>
</evidence>
<dbReference type="eggNOG" id="KOG0504">
    <property type="taxonomic scope" value="Eukaryota"/>
</dbReference>
<feature type="transmembrane region" description="Helical" evidence="3">
    <location>
        <begin position="371"/>
        <end position="391"/>
    </location>
</feature>
<dbReference type="Gene3D" id="1.25.40.20">
    <property type="entry name" value="Ankyrin repeat-containing domain"/>
    <property type="match status" value="1"/>
</dbReference>
<dbReference type="Pfam" id="PF12796">
    <property type="entry name" value="Ank_2"/>
    <property type="match status" value="2"/>
</dbReference>
<dbReference type="EMBL" id="KK198762">
    <property type="protein sequence ID" value="KCW51050.1"/>
    <property type="molecule type" value="Genomic_DNA"/>
</dbReference>
<keyword evidence="3" id="KW-0812">Transmembrane</keyword>
<dbReference type="AlphaFoldDB" id="A0A059ACE5"/>
<feature type="repeat" description="ANK" evidence="1">
    <location>
        <begin position="70"/>
        <end position="102"/>
    </location>
</feature>